<organism evidence="1 2">
    <name type="scientific">Natrialba aegyptia DSM 13077</name>
    <dbReference type="NCBI Taxonomy" id="1227491"/>
    <lineage>
        <taxon>Archaea</taxon>
        <taxon>Methanobacteriati</taxon>
        <taxon>Methanobacteriota</taxon>
        <taxon>Stenosarchaea group</taxon>
        <taxon>Halobacteria</taxon>
        <taxon>Halobacteriales</taxon>
        <taxon>Natrialbaceae</taxon>
        <taxon>Natrialba</taxon>
    </lineage>
</organism>
<accession>M0B8T1</accession>
<dbReference type="EMBL" id="AOIP01000016">
    <property type="protein sequence ID" value="ELZ06907.1"/>
    <property type="molecule type" value="Genomic_DNA"/>
</dbReference>
<keyword evidence="2" id="KW-1185">Reference proteome</keyword>
<proteinExistence type="predicted"/>
<protein>
    <submittedName>
        <fullName evidence="1">Uncharacterized protein</fullName>
    </submittedName>
</protein>
<gene>
    <name evidence="1" type="ORF">C480_07747</name>
</gene>
<sequence length="39" mass="4483">MSRLVESDECERCGDRITGLRRLCTDCTRDVRNAREGPL</sequence>
<dbReference type="AlphaFoldDB" id="M0B8T1"/>
<evidence type="ECO:0000313" key="1">
    <source>
        <dbReference type="EMBL" id="ELZ06907.1"/>
    </source>
</evidence>
<evidence type="ECO:0000313" key="2">
    <source>
        <dbReference type="Proteomes" id="UP000011591"/>
    </source>
</evidence>
<name>M0B8T1_9EURY</name>
<dbReference type="Proteomes" id="UP000011591">
    <property type="component" value="Unassembled WGS sequence"/>
</dbReference>
<dbReference type="PATRIC" id="fig|1227491.4.peg.1598"/>
<comment type="caution">
    <text evidence="1">The sequence shown here is derived from an EMBL/GenBank/DDBJ whole genome shotgun (WGS) entry which is preliminary data.</text>
</comment>
<reference evidence="1 2" key="1">
    <citation type="journal article" date="2014" name="PLoS Genet.">
        <title>Phylogenetically driven sequencing of extremely halophilic archaea reveals strategies for static and dynamic osmo-response.</title>
        <authorList>
            <person name="Becker E.A."/>
            <person name="Seitzer P.M."/>
            <person name="Tritt A."/>
            <person name="Larsen D."/>
            <person name="Krusor M."/>
            <person name="Yao A.I."/>
            <person name="Wu D."/>
            <person name="Madern D."/>
            <person name="Eisen J.A."/>
            <person name="Darling A.E."/>
            <person name="Facciotti M.T."/>
        </authorList>
    </citation>
    <scope>NUCLEOTIDE SEQUENCE [LARGE SCALE GENOMIC DNA]</scope>
    <source>
        <strain evidence="1 2">DSM 13077</strain>
    </source>
</reference>